<sequence>MFATYLVVTLLASAANGLAATANFIGHHYPKSQADKLSVPRSWMRPLGALLAAGALGLLAGFAVPVLGMLAAAGLVLYFLGALCAHLRVHDYQLGPWAVFFCLPVAALAVNLARHDPGWPGLA</sequence>
<dbReference type="EMBL" id="CP048882">
    <property type="protein sequence ID" value="QPP09149.1"/>
    <property type="molecule type" value="Genomic_DNA"/>
</dbReference>
<dbReference type="Pfam" id="PF13564">
    <property type="entry name" value="DoxX_2"/>
    <property type="match status" value="1"/>
</dbReference>
<comment type="subcellular location">
    <subcellularLocation>
        <location evidence="1">Membrane</location>
        <topology evidence="1">Multi-pass membrane protein</topology>
    </subcellularLocation>
</comment>
<organism evidence="7 8">
    <name type="scientific">Streptomyces bathyalis</name>
    <dbReference type="NCBI Taxonomy" id="2710756"/>
    <lineage>
        <taxon>Bacteria</taxon>
        <taxon>Bacillati</taxon>
        <taxon>Actinomycetota</taxon>
        <taxon>Actinomycetes</taxon>
        <taxon>Kitasatosporales</taxon>
        <taxon>Streptomycetaceae</taxon>
        <taxon>Streptomyces</taxon>
    </lineage>
</organism>
<dbReference type="GO" id="GO:0016020">
    <property type="term" value="C:membrane"/>
    <property type="evidence" value="ECO:0007669"/>
    <property type="project" value="UniProtKB-SubCell"/>
</dbReference>
<protein>
    <submittedName>
        <fullName evidence="7">DoxX family protein</fullName>
    </submittedName>
</protein>
<evidence type="ECO:0000256" key="6">
    <source>
        <dbReference type="SAM" id="SignalP"/>
    </source>
</evidence>
<feature type="signal peptide" evidence="6">
    <location>
        <begin position="1"/>
        <end position="19"/>
    </location>
</feature>
<feature type="transmembrane region" description="Helical" evidence="5">
    <location>
        <begin position="69"/>
        <end position="88"/>
    </location>
</feature>
<dbReference type="InterPro" id="IPR032808">
    <property type="entry name" value="DoxX"/>
</dbReference>
<dbReference type="RefSeq" id="WP_197352923.1">
    <property type="nucleotide sequence ID" value="NZ_CP048882.1"/>
</dbReference>
<evidence type="ECO:0000256" key="3">
    <source>
        <dbReference type="ARBA" id="ARBA00022989"/>
    </source>
</evidence>
<keyword evidence="8" id="KW-1185">Reference proteome</keyword>
<feature type="chain" id="PRO_5038581466" evidence="6">
    <location>
        <begin position="20"/>
        <end position="123"/>
    </location>
</feature>
<accession>A0A7T1TA29</accession>
<evidence type="ECO:0000256" key="1">
    <source>
        <dbReference type="ARBA" id="ARBA00004141"/>
    </source>
</evidence>
<keyword evidence="2 5" id="KW-0812">Transmembrane</keyword>
<evidence type="ECO:0000256" key="4">
    <source>
        <dbReference type="ARBA" id="ARBA00023136"/>
    </source>
</evidence>
<evidence type="ECO:0000313" key="7">
    <source>
        <dbReference type="EMBL" id="QPP09149.1"/>
    </source>
</evidence>
<feature type="transmembrane region" description="Helical" evidence="5">
    <location>
        <begin position="94"/>
        <end position="113"/>
    </location>
</feature>
<name>A0A7T1TA29_9ACTN</name>
<keyword evidence="4 5" id="KW-0472">Membrane</keyword>
<keyword evidence="6" id="KW-0732">Signal</keyword>
<keyword evidence="3 5" id="KW-1133">Transmembrane helix</keyword>
<dbReference type="Proteomes" id="UP000595046">
    <property type="component" value="Chromosome"/>
</dbReference>
<evidence type="ECO:0000256" key="2">
    <source>
        <dbReference type="ARBA" id="ARBA00022692"/>
    </source>
</evidence>
<gene>
    <name evidence="7" type="ORF">G4Z16_25120</name>
</gene>
<proteinExistence type="predicted"/>
<dbReference type="KEGG" id="sbat:G4Z16_25120"/>
<dbReference type="AlphaFoldDB" id="A0A7T1TA29"/>
<reference evidence="8" key="1">
    <citation type="submission" date="2020-02" db="EMBL/GenBank/DDBJ databases">
        <title>Streptomyces sp. ASO4wet.</title>
        <authorList>
            <person name="Risdian C."/>
            <person name="Landwehr W."/>
            <person name="Schupp P."/>
            <person name="Wink J."/>
        </authorList>
    </citation>
    <scope>NUCLEOTIDE SEQUENCE [LARGE SCALE GENOMIC DNA]</scope>
    <source>
        <strain evidence="8">ASO4wet</strain>
    </source>
</reference>
<evidence type="ECO:0000256" key="5">
    <source>
        <dbReference type="SAM" id="Phobius"/>
    </source>
</evidence>
<evidence type="ECO:0000313" key="8">
    <source>
        <dbReference type="Proteomes" id="UP000595046"/>
    </source>
</evidence>